<keyword evidence="2" id="KW-0695">RNA-directed DNA polymerase</keyword>
<evidence type="ECO:0000313" key="2">
    <source>
        <dbReference type="EMBL" id="GEW95474.1"/>
    </source>
</evidence>
<dbReference type="PANTHER" id="PTHR33223">
    <property type="entry name" value="CCHC-TYPE DOMAIN-CONTAINING PROTEIN"/>
    <property type="match status" value="1"/>
</dbReference>
<proteinExistence type="predicted"/>
<organism evidence="2">
    <name type="scientific">Tanacetum cinerariifolium</name>
    <name type="common">Dalmatian daisy</name>
    <name type="synonym">Chrysanthemum cinerariifolium</name>
    <dbReference type="NCBI Taxonomy" id="118510"/>
    <lineage>
        <taxon>Eukaryota</taxon>
        <taxon>Viridiplantae</taxon>
        <taxon>Streptophyta</taxon>
        <taxon>Embryophyta</taxon>
        <taxon>Tracheophyta</taxon>
        <taxon>Spermatophyta</taxon>
        <taxon>Magnoliopsida</taxon>
        <taxon>eudicotyledons</taxon>
        <taxon>Gunneridae</taxon>
        <taxon>Pentapetalae</taxon>
        <taxon>asterids</taxon>
        <taxon>campanulids</taxon>
        <taxon>Asterales</taxon>
        <taxon>Asteraceae</taxon>
        <taxon>Asteroideae</taxon>
        <taxon>Anthemideae</taxon>
        <taxon>Anthemidinae</taxon>
        <taxon>Tanacetum</taxon>
    </lineage>
</organism>
<evidence type="ECO:0000259" key="1">
    <source>
        <dbReference type="Pfam" id="PF03732"/>
    </source>
</evidence>
<dbReference type="PANTHER" id="PTHR33223:SF11">
    <property type="entry name" value="ELEMENT PROTEIN, PUTATIVE-RELATED"/>
    <property type="match status" value="1"/>
</dbReference>
<gene>
    <name evidence="2" type="ORF">Tci_267450</name>
</gene>
<dbReference type="Pfam" id="PF03732">
    <property type="entry name" value="Retrotrans_gag"/>
    <property type="match status" value="1"/>
</dbReference>
<feature type="domain" description="Retrotransposon gag" evidence="1">
    <location>
        <begin position="120"/>
        <end position="211"/>
    </location>
</feature>
<comment type="caution">
    <text evidence="2">The sequence shown here is derived from an EMBL/GenBank/DDBJ whole genome shotgun (WGS) entry which is preliminary data.</text>
</comment>
<reference evidence="2" key="1">
    <citation type="journal article" date="2019" name="Sci. Rep.">
        <title>Draft genome of Tanacetum cinerariifolium, the natural source of mosquito coil.</title>
        <authorList>
            <person name="Yamashiro T."/>
            <person name="Shiraishi A."/>
            <person name="Satake H."/>
            <person name="Nakayama K."/>
        </authorList>
    </citation>
    <scope>NUCLEOTIDE SEQUENCE</scope>
</reference>
<protein>
    <submittedName>
        <fullName evidence="2">Reverse transcriptase domain-containing protein</fullName>
    </submittedName>
</protein>
<dbReference type="GO" id="GO:0003964">
    <property type="term" value="F:RNA-directed DNA polymerase activity"/>
    <property type="evidence" value="ECO:0007669"/>
    <property type="project" value="UniProtKB-KW"/>
</dbReference>
<sequence length="228" mass="26669">MFRKEYISIESSTQRSSVNDFVIIDIPEEDVEPKQIIIDPDDQPMWESAKTVAPTPNFAIVQIEVDDNFVINSTYLKMILENKFDGYMWANPHDHVCEFLAICNMFRYSKTQSEVVKLLIFPFSLCDEAKTWFKELNEESITSWEQMRKAFIKRFFPPSLFNHLLLEIRSFSQLVCESLTDAWLRLNDMLQNFHGHGLTKGAIIQIFYHDLDEPTQRILDITVGGIFL</sequence>
<keyword evidence="2" id="KW-0548">Nucleotidyltransferase</keyword>
<keyword evidence="2" id="KW-0808">Transferase</keyword>
<dbReference type="InterPro" id="IPR005162">
    <property type="entry name" value="Retrotrans_gag_dom"/>
</dbReference>
<name>A0A699GYQ1_TANCI</name>
<dbReference type="EMBL" id="BKCJ010082082">
    <property type="protein sequence ID" value="GEW95474.1"/>
    <property type="molecule type" value="Genomic_DNA"/>
</dbReference>
<dbReference type="AlphaFoldDB" id="A0A699GYQ1"/>
<accession>A0A699GYQ1</accession>